<evidence type="ECO:0000256" key="1">
    <source>
        <dbReference type="SAM" id="MobiDB-lite"/>
    </source>
</evidence>
<dbReference type="InterPro" id="IPR011990">
    <property type="entry name" value="TPR-like_helical_dom_sf"/>
</dbReference>
<dbReference type="EMBL" id="SAWY01000001">
    <property type="protein sequence ID" value="TPH19331.1"/>
    <property type="molecule type" value="Genomic_DNA"/>
</dbReference>
<protein>
    <submittedName>
        <fullName evidence="2">Sel1 repeat family protein</fullName>
    </submittedName>
</protein>
<dbReference type="PANTHER" id="PTHR11102:SF160">
    <property type="entry name" value="ERAD-ASSOCIATED E3 UBIQUITIN-PROTEIN LIGASE COMPONENT HRD3"/>
    <property type="match status" value="1"/>
</dbReference>
<reference evidence="2 3" key="1">
    <citation type="submission" date="2019-01" db="EMBL/GenBank/DDBJ databases">
        <title>Litorilituus lipolytica sp. nov., isolated from intertidal sand of the Yellow Sea in China.</title>
        <authorList>
            <person name="Liu A."/>
        </authorList>
    </citation>
    <scope>NUCLEOTIDE SEQUENCE [LARGE SCALE GENOMIC DNA]</scope>
    <source>
        <strain evidence="2 3">RZ04</strain>
    </source>
</reference>
<proteinExistence type="predicted"/>
<keyword evidence="3" id="KW-1185">Reference proteome</keyword>
<dbReference type="Gene3D" id="1.25.40.10">
    <property type="entry name" value="Tetratricopeptide repeat domain"/>
    <property type="match status" value="1"/>
</dbReference>
<dbReference type="AlphaFoldDB" id="A0A502LAM2"/>
<gene>
    <name evidence="2" type="ORF">EPA86_00985</name>
</gene>
<dbReference type="Proteomes" id="UP000315303">
    <property type="component" value="Unassembled WGS sequence"/>
</dbReference>
<name>A0A502LAM2_9GAMM</name>
<evidence type="ECO:0000313" key="2">
    <source>
        <dbReference type="EMBL" id="TPH19331.1"/>
    </source>
</evidence>
<feature type="compositionally biased region" description="Low complexity" evidence="1">
    <location>
        <begin position="188"/>
        <end position="201"/>
    </location>
</feature>
<feature type="region of interest" description="Disordered" evidence="1">
    <location>
        <begin position="188"/>
        <end position="207"/>
    </location>
</feature>
<dbReference type="SUPFAM" id="SSF81901">
    <property type="entry name" value="HCP-like"/>
    <property type="match status" value="1"/>
</dbReference>
<dbReference type="Pfam" id="PF08238">
    <property type="entry name" value="Sel1"/>
    <property type="match status" value="3"/>
</dbReference>
<comment type="caution">
    <text evidence="2">The sequence shown here is derived from an EMBL/GenBank/DDBJ whole genome shotgun (WGS) entry which is preliminary data.</text>
</comment>
<dbReference type="InterPro" id="IPR006597">
    <property type="entry name" value="Sel1-like"/>
</dbReference>
<organism evidence="2 3">
    <name type="scientific">Litorilituus lipolyticus</name>
    <dbReference type="NCBI Taxonomy" id="2491017"/>
    <lineage>
        <taxon>Bacteria</taxon>
        <taxon>Pseudomonadati</taxon>
        <taxon>Pseudomonadota</taxon>
        <taxon>Gammaproteobacteria</taxon>
        <taxon>Alteromonadales</taxon>
        <taxon>Colwelliaceae</taxon>
        <taxon>Litorilituus</taxon>
    </lineage>
</organism>
<evidence type="ECO:0000313" key="3">
    <source>
        <dbReference type="Proteomes" id="UP000315303"/>
    </source>
</evidence>
<dbReference type="SMART" id="SM00671">
    <property type="entry name" value="SEL1"/>
    <property type="match status" value="3"/>
</dbReference>
<dbReference type="PANTHER" id="PTHR11102">
    <property type="entry name" value="SEL-1-LIKE PROTEIN"/>
    <property type="match status" value="1"/>
</dbReference>
<dbReference type="OrthoDB" id="6270569at2"/>
<dbReference type="InterPro" id="IPR050767">
    <property type="entry name" value="Sel1_AlgK"/>
</dbReference>
<accession>A0A502LAM2</accession>
<sequence length="288" mass="32840">MMKFVKIFLFVYLIMITNFAYSAKIEACMEAQCVEYFKKWKVLASRKYSLAASVMGELYYQGYGTEVDLNKSLKYFRRAAKYKFTYAQFRTGLFYLLEPDFIDHDDGIKYLKKAARRGHAESAFLLALAYGSGEYGDKDVEESDKWLALALEAKHTKAQKYAEFLYTNDKIHHDNYPKIADFIASMSSTPSTKSNSNTPASLEQRNNIQWPEDNDIEVITVSAPSVEQVFDNAIAELRNNPPASVGTTGTRIIGKTCDEILSCAKTDRDDFERLTIQLMGNNLNHMYP</sequence>